<feature type="compositionally biased region" description="Basic and acidic residues" evidence="1">
    <location>
        <begin position="538"/>
        <end position="571"/>
    </location>
</feature>
<protein>
    <submittedName>
        <fullName evidence="3">Uncharacterized protein</fullName>
    </submittedName>
</protein>
<evidence type="ECO:0000256" key="2">
    <source>
        <dbReference type="SAM" id="Phobius"/>
    </source>
</evidence>
<dbReference type="InterPro" id="IPR006212">
    <property type="entry name" value="Furin_repeat"/>
</dbReference>
<organism evidence="3 4">
    <name type="scientific">Potamilus streckersoni</name>
    <dbReference type="NCBI Taxonomy" id="2493646"/>
    <lineage>
        <taxon>Eukaryota</taxon>
        <taxon>Metazoa</taxon>
        <taxon>Spiralia</taxon>
        <taxon>Lophotrochozoa</taxon>
        <taxon>Mollusca</taxon>
        <taxon>Bivalvia</taxon>
        <taxon>Autobranchia</taxon>
        <taxon>Heteroconchia</taxon>
        <taxon>Palaeoheterodonta</taxon>
        <taxon>Unionida</taxon>
        <taxon>Unionoidea</taxon>
        <taxon>Unionidae</taxon>
        <taxon>Ambleminae</taxon>
        <taxon>Lampsilini</taxon>
        <taxon>Potamilus</taxon>
    </lineage>
</organism>
<feature type="region of interest" description="Disordered" evidence="1">
    <location>
        <begin position="451"/>
        <end position="586"/>
    </location>
</feature>
<feature type="compositionally biased region" description="Basic and acidic residues" evidence="1">
    <location>
        <begin position="284"/>
        <end position="309"/>
    </location>
</feature>
<feature type="region of interest" description="Disordered" evidence="1">
    <location>
        <begin position="227"/>
        <end position="327"/>
    </location>
</feature>
<keyword evidence="2" id="KW-0812">Transmembrane</keyword>
<evidence type="ECO:0000313" key="3">
    <source>
        <dbReference type="EMBL" id="KAK3607054.1"/>
    </source>
</evidence>
<accession>A0AAE0TBY3</accession>
<feature type="transmembrane region" description="Helical" evidence="2">
    <location>
        <begin position="194"/>
        <end position="220"/>
    </location>
</feature>
<reference evidence="3" key="3">
    <citation type="submission" date="2023-05" db="EMBL/GenBank/DDBJ databases">
        <authorList>
            <person name="Smith C.H."/>
        </authorList>
    </citation>
    <scope>NUCLEOTIDE SEQUENCE</scope>
    <source>
        <strain evidence="3">CHS0354</strain>
        <tissue evidence="3">Mantle</tissue>
    </source>
</reference>
<reference evidence="3" key="1">
    <citation type="journal article" date="2021" name="Genome Biol. Evol.">
        <title>A High-Quality Reference Genome for a Parasitic Bivalve with Doubly Uniparental Inheritance (Bivalvia: Unionida).</title>
        <authorList>
            <person name="Smith C.H."/>
        </authorList>
    </citation>
    <scope>NUCLEOTIDE SEQUENCE</scope>
    <source>
        <strain evidence="3">CHS0354</strain>
    </source>
</reference>
<dbReference type="CDD" id="cd00064">
    <property type="entry name" value="FU"/>
    <property type="match status" value="1"/>
</dbReference>
<dbReference type="SUPFAM" id="SSF57184">
    <property type="entry name" value="Growth factor receptor domain"/>
    <property type="match status" value="1"/>
</dbReference>
<proteinExistence type="predicted"/>
<keyword evidence="2" id="KW-1133">Transmembrane helix</keyword>
<comment type="caution">
    <text evidence="3">The sequence shown here is derived from an EMBL/GenBank/DDBJ whole genome shotgun (WGS) entry which is preliminary data.</text>
</comment>
<feature type="compositionally biased region" description="Polar residues" evidence="1">
    <location>
        <begin position="523"/>
        <end position="536"/>
    </location>
</feature>
<dbReference type="Proteomes" id="UP001195483">
    <property type="component" value="Unassembled WGS sequence"/>
</dbReference>
<sequence>MGGVSRKKWIFIPFFIVYFQYFFVRINSDKMCSEANNFTDCCNCIDRVINGCQIITSCLHICNNTCDNGFYLSRCNPENVKSTYWPVVTTVKTSENTMTATILKNSTTVIPSQISTDLSPSEISTTATVEEFGICMACHNICLTCNGSNTSCLQCRYSFNGSCVEKCPKDYAAKEGENCTQINLENNEPSQKTLAIIIGASVGGSVALIAVIIIVIVFCFRRRRNRDPTSRNNRSVRTAMSGILQGRTEGGEKRDDDATESTSPHPIYENVERPNALGNQIQEQGDKILRYARDPTMMDKKKEPKETDPTRSSSYYENSSTIRRQNNIHDIKGVSGEQVELEQLGQAPLPPTSGKKKSKKSLKSRMSQKIKQLRGNVPPQAPPVSDQETQEEHYLPMGPSCSQSELLVNNETSTDNQEVYEEMEDKSHHQPPTLFTQENYENVEDILADVPSVIAPPPPPVEQEDYENIKDKFSVPERARTGQKSKGRMPDPPSIGSSRKPKGRMPDPPSIGRSQKSKGRMPDTSTEAKISSTSPGSGDDKLSKDYINVEKYRRSGPESSKKDDSTSKETQEELEDYENIKHFSKK</sequence>
<feature type="compositionally biased region" description="Basic and acidic residues" evidence="1">
    <location>
        <begin position="467"/>
        <end position="480"/>
    </location>
</feature>
<name>A0AAE0TBY3_9BIVA</name>
<gene>
    <name evidence="3" type="ORF">CHS0354_015366</name>
</gene>
<reference evidence="3" key="2">
    <citation type="journal article" date="2021" name="Genome Biol. Evol.">
        <title>Developing a high-quality reference genome for a parasitic bivalve with doubly uniparental inheritance (Bivalvia: Unionida).</title>
        <authorList>
            <person name="Smith C.H."/>
        </authorList>
    </citation>
    <scope>NUCLEOTIDE SEQUENCE</scope>
    <source>
        <strain evidence="3">CHS0354</strain>
        <tissue evidence="3">Mantle</tissue>
    </source>
</reference>
<feature type="transmembrane region" description="Helical" evidence="2">
    <location>
        <begin position="9"/>
        <end position="26"/>
    </location>
</feature>
<dbReference type="EMBL" id="JAEAOA010000953">
    <property type="protein sequence ID" value="KAK3607054.1"/>
    <property type="molecule type" value="Genomic_DNA"/>
</dbReference>
<keyword evidence="2" id="KW-0472">Membrane</keyword>
<keyword evidence="4" id="KW-1185">Reference proteome</keyword>
<dbReference type="Gene3D" id="2.10.220.10">
    <property type="entry name" value="Hormone Receptor, Insulin-like Growth Factor Receptor 1, Chain A, domain 2"/>
    <property type="match status" value="1"/>
</dbReference>
<dbReference type="AlphaFoldDB" id="A0AAE0TBY3"/>
<feature type="compositionally biased region" description="Basic residues" evidence="1">
    <location>
        <begin position="354"/>
        <end position="372"/>
    </location>
</feature>
<evidence type="ECO:0000256" key="1">
    <source>
        <dbReference type="SAM" id="MobiDB-lite"/>
    </source>
</evidence>
<evidence type="ECO:0000313" key="4">
    <source>
        <dbReference type="Proteomes" id="UP001195483"/>
    </source>
</evidence>
<feature type="compositionally biased region" description="Polar residues" evidence="1">
    <location>
        <begin position="310"/>
        <end position="325"/>
    </location>
</feature>
<feature type="region of interest" description="Disordered" evidence="1">
    <location>
        <begin position="344"/>
        <end position="433"/>
    </location>
</feature>
<dbReference type="InterPro" id="IPR009030">
    <property type="entry name" value="Growth_fac_rcpt_cys_sf"/>
</dbReference>
<feature type="compositionally biased region" description="Polar residues" evidence="1">
    <location>
        <begin position="400"/>
        <end position="417"/>
    </location>
</feature>
<dbReference type="SMART" id="SM00261">
    <property type="entry name" value="FU"/>
    <property type="match status" value="1"/>
</dbReference>